<dbReference type="STRING" id="578459.A0A194S747"/>
<dbReference type="GO" id="GO:0042147">
    <property type="term" value="P:retrograde transport, endosome to Golgi"/>
    <property type="evidence" value="ECO:0007669"/>
    <property type="project" value="TreeGrafter"/>
</dbReference>
<feature type="compositionally biased region" description="Acidic residues" evidence="5">
    <location>
        <begin position="284"/>
        <end position="296"/>
    </location>
</feature>
<keyword evidence="9" id="KW-1185">Reference proteome</keyword>
<dbReference type="GO" id="GO:0005768">
    <property type="term" value="C:endosome"/>
    <property type="evidence" value="ECO:0007669"/>
    <property type="project" value="TreeGrafter"/>
</dbReference>
<evidence type="ECO:0000256" key="2">
    <source>
        <dbReference type="ARBA" id="ARBA00022692"/>
    </source>
</evidence>
<gene>
    <name evidence="8" type="ORF">RHOBADRAFT_53244</name>
</gene>
<dbReference type="GO" id="GO:0005802">
    <property type="term" value="C:trans-Golgi network"/>
    <property type="evidence" value="ECO:0007669"/>
    <property type="project" value="TreeGrafter"/>
</dbReference>
<feature type="chain" id="PRO_5008265500" description="PQ-loop-domain-containing protein" evidence="7">
    <location>
        <begin position="22"/>
        <end position="296"/>
    </location>
</feature>
<evidence type="ECO:0000256" key="3">
    <source>
        <dbReference type="ARBA" id="ARBA00022989"/>
    </source>
</evidence>
<organism evidence="8 9">
    <name type="scientific">Rhodotorula graminis (strain WP1)</name>
    <dbReference type="NCBI Taxonomy" id="578459"/>
    <lineage>
        <taxon>Eukaryota</taxon>
        <taxon>Fungi</taxon>
        <taxon>Dikarya</taxon>
        <taxon>Basidiomycota</taxon>
        <taxon>Pucciniomycotina</taxon>
        <taxon>Microbotryomycetes</taxon>
        <taxon>Sporidiobolales</taxon>
        <taxon>Sporidiobolaceae</taxon>
        <taxon>Rhodotorula</taxon>
    </lineage>
</organism>
<reference evidence="8 9" key="1">
    <citation type="journal article" date="2015" name="Front. Microbiol.">
        <title>Genome sequence of the plant growth promoting endophytic yeast Rhodotorula graminis WP1.</title>
        <authorList>
            <person name="Firrincieli A."/>
            <person name="Otillar R."/>
            <person name="Salamov A."/>
            <person name="Schmutz J."/>
            <person name="Khan Z."/>
            <person name="Redman R.S."/>
            <person name="Fleck N.D."/>
            <person name="Lindquist E."/>
            <person name="Grigoriev I.V."/>
            <person name="Doty S.L."/>
        </authorList>
    </citation>
    <scope>NUCLEOTIDE SEQUENCE [LARGE SCALE GENOMIC DNA]</scope>
    <source>
        <strain evidence="8 9">WP1</strain>
    </source>
</reference>
<feature type="transmembrane region" description="Helical" evidence="6">
    <location>
        <begin position="64"/>
        <end position="86"/>
    </location>
</feature>
<protein>
    <recommendedName>
        <fullName evidence="10">PQ-loop-domain-containing protein</fullName>
    </recommendedName>
</protein>
<keyword evidence="7" id="KW-0732">Signal</keyword>
<dbReference type="Gene3D" id="1.20.1280.290">
    <property type="match status" value="1"/>
</dbReference>
<dbReference type="GeneID" id="28977196"/>
<evidence type="ECO:0000256" key="6">
    <source>
        <dbReference type="SAM" id="Phobius"/>
    </source>
</evidence>
<feature type="region of interest" description="Disordered" evidence="5">
    <location>
        <begin position="261"/>
        <end position="296"/>
    </location>
</feature>
<evidence type="ECO:0000256" key="7">
    <source>
        <dbReference type="SAM" id="SignalP"/>
    </source>
</evidence>
<feature type="transmembrane region" description="Helical" evidence="6">
    <location>
        <begin position="107"/>
        <end position="128"/>
    </location>
</feature>
<dbReference type="OMA" id="QMSLDIY"/>
<evidence type="ECO:0000313" key="9">
    <source>
        <dbReference type="Proteomes" id="UP000053890"/>
    </source>
</evidence>
<dbReference type="InterPro" id="IPR052241">
    <property type="entry name" value="SLC66/Scramblase_ANY1"/>
</dbReference>
<dbReference type="EMBL" id="KQ474078">
    <property type="protein sequence ID" value="KPV75241.1"/>
    <property type="molecule type" value="Genomic_DNA"/>
</dbReference>
<dbReference type="OrthoDB" id="292213at2759"/>
<dbReference type="PANTHER" id="PTHR14856">
    <property type="entry name" value="PQ-LOOP REPEAT-CONTAINING PROTEIN 1-LIKE PROTEIN"/>
    <property type="match status" value="1"/>
</dbReference>
<accession>A0A194S747</accession>
<name>A0A194S747_RHOGW</name>
<dbReference type="Proteomes" id="UP000053890">
    <property type="component" value="Unassembled WGS sequence"/>
</dbReference>
<evidence type="ECO:0000313" key="8">
    <source>
        <dbReference type="EMBL" id="KPV75241.1"/>
    </source>
</evidence>
<evidence type="ECO:0000256" key="4">
    <source>
        <dbReference type="ARBA" id="ARBA00023136"/>
    </source>
</evidence>
<feature type="compositionally biased region" description="Basic and acidic residues" evidence="5">
    <location>
        <begin position="267"/>
        <end position="279"/>
    </location>
</feature>
<keyword evidence="3 6" id="KW-1133">Transmembrane helix</keyword>
<feature type="signal peptide" evidence="7">
    <location>
        <begin position="1"/>
        <end position="21"/>
    </location>
</feature>
<dbReference type="GO" id="GO:0005829">
    <property type="term" value="C:cytosol"/>
    <property type="evidence" value="ECO:0007669"/>
    <property type="project" value="GOC"/>
</dbReference>
<dbReference type="GO" id="GO:0045332">
    <property type="term" value="P:phospholipid translocation"/>
    <property type="evidence" value="ECO:0007669"/>
    <property type="project" value="TreeGrafter"/>
</dbReference>
<dbReference type="Pfam" id="PF04193">
    <property type="entry name" value="PQ-loop"/>
    <property type="match status" value="1"/>
</dbReference>
<dbReference type="RefSeq" id="XP_018271290.1">
    <property type="nucleotide sequence ID" value="XM_018416748.1"/>
</dbReference>
<dbReference type="PANTHER" id="PTHR14856:SF9">
    <property type="entry name" value="PQ-LOOP REPEAT-CONTAINING PROTEIN 1"/>
    <property type="match status" value="1"/>
</dbReference>
<comment type="subcellular location">
    <subcellularLocation>
        <location evidence="1">Membrane</location>
        <topology evidence="1">Multi-pass membrane protein</topology>
    </subcellularLocation>
</comment>
<dbReference type="InterPro" id="IPR006603">
    <property type="entry name" value="PQ-loop_rpt"/>
</dbReference>
<dbReference type="GO" id="GO:0016020">
    <property type="term" value="C:membrane"/>
    <property type="evidence" value="ECO:0007669"/>
    <property type="project" value="UniProtKB-SubCell"/>
</dbReference>
<sequence length="296" mass="33001">MGFLSVLAGVLMAVGPPLAYADQYVSICRKHDSRGFSLDVPGVLIVANVTRAIYWLGDHFQTYLLIQSLLMITTQFGLLYVCLLYRPGDWTEHRPRRIGNLWQWSHFAAYLEFTAILIVGHSAAFLALHRFDAYVQLLGFLALGLEATLPIPQLLANYEAKSTAGFRMTVLAGWAIGDAVKTCVPSSLLFFDLEDLALTLVLAPRSVYFFVTPDNGLQFKLCSVFQLSVDLMLCAQTFLYREQTARDLAERAELAQHRGVAGTEALLHADHERERERGRGGGGETDEEAELETVRK</sequence>
<evidence type="ECO:0008006" key="10">
    <source>
        <dbReference type="Google" id="ProtNLM"/>
    </source>
</evidence>
<keyword evidence="4 6" id="KW-0472">Membrane</keyword>
<evidence type="ECO:0000256" key="1">
    <source>
        <dbReference type="ARBA" id="ARBA00004141"/>
    </source>
</evidence>
<dbReference type="AlphaFoldDB" id="A0A194S747"/>
<keyword evidence="2 6" id="KW-0812">Transmembrane</keyword>
<evidence type="ECO:0000256" key="5">
    <source>
        <dbReference type="SAM" id="MobiDB-lite"/>
    </source>
</evidence>
<proteinExistence type="predicted"/>